<dbReference type="PANTHER" id="PTHR24305:SF166">
    <property type="entry name" value="CYTOCHROME P450 12A4, MITOCHONDRIAL-RELATED"/>
    <property type="match status" value="1"/>
</dbReference>
<dbReference type="InterPro" id="IPR001128">
    <property type="entry name" value="Cyt_P450"/>
</dbReference>
<evidence type="ECO:0000256" key="1">
    <source>
        <dbReference type="ARBA" id="ARBA00001971"/>
    </source>
</evidence>
<protein>
    <recommendedName>
        <fullName evidence="9">Cytochrome P450</fullName>
    </recommendedName>
</protein>
<dbReference type="Pfam" id="PF00067">
    <property type="entry name" value="p450"/>
    <property type="match status" value="1"/>
</dbReference>
<dbReference type="PRINTS" id="PR00463">
    <property type="entry name" value="EP450I"/>
</dbReference>
<feature type="binding site" description="axial binding residue" evidence="5">
    <location>
        <position position="344"/>
    </location>
    <ligand>
        <name>heme</name>
        <dbReference type="ChEBI" id="CHEBI:30413"/>
    </ligand>
    <ligandPart>
        <name>Fe</name>
        <dbReference type="ChEBI" id="CHEBI:18248"/>
    </ligandPart>
</feature>
<evidence type="ECO:0000313" key="8">
    <source>
        <dbReference type="Proteomes" id="UP001210925"/>
    </source>
</evidence>
<evidence type="ECO:0000256" key="5">
    <source>
        <dbReference type="PIRSR" id="PIRSR602401-1"/>
    </source>
</evidence>
<evidence type="ECO:0008006" key="9">
    <source>
        <dbReference type="Google" id="ProtNLM"/>
    </source>
</evidence>
<comment type="similarity">
    <text evidence="2 6">Belongs to the cytochrome P450 family.</text>
</comment>
<dbReference type="InterPro" id="IPR050121">
    <property type="entry name" value="Cytochrome_P450_monoxygenase"/>
</dbReference>
<proteinExistence type="inferred from homology"/>
<dbReference type="Proteomes" id="UP001210925">
    <property type="component" value="Unassembled WGS sequence"/>
</dbReference>
<dbReference type="Gene3D" id="1.10.630.10">
    <property type="entry name" value="Cytochrome P450"/>
    <property type="match status" value="1"/>
</dbReference>
<evidence type="ECO:0000256" key="6">
    <source>
        <dbReference type="RuleBase" id="RU000461"/>
    </source>
</evidence>
<dbReference type="GO" id="GO:0004497">
    <property type="term" value="F:monooxygenase activity"/>
    <property type="evidence" value="ECO:0007669"/>
    <property type="project" value="UniProtKB-KW"/>
</dbReference>
<dbReference type="GO" id="GO:0016705">
    <property type="term" value="F:oxidoreductase activity, acting on paired donors, with incorporation or reduction of molecular oxygen"/>
    <property type="evidence" value="ECO:0007669"/>
    <property type="project" value="InterPro"/>
</dbReference>
<sequence length="398" mass="45888">MLLHWKEGSGNDVPNVNVDRKITSPQFSEKNNLLVHKETIQVVSQMMEHWESTGEINGEIDITKNMMNVALHIISSAAFGKQLDWVEDATKIQDGHKRTFKQNLQFVVHELINYIGTPKFLFYLPIPKLKELEKFHQYLVELYQDAKKPENLNKSNLMSALVKGSMNENEFSSLSDRELIGNQFIFLHETTAGTLNFAFTLLANNPKMQDRLYQEITATCGNELPDYKHLNEVPYTFAVINETLRMYPPVVSIPKITDGEQKLGRYVLPDKTDISIHSHGLQFNPKYWGPDPLKFRPERWFADQECAVSASKVKERLSEYTSIKSFFKYDKWAFVPFSEGVRSCLGRRFAEVEMLVVLLMICQRYEICAPKGEDALKSSNFITLKTSEPVSLIFKKRK</sequence>
<dbReference type="InterPro" id="IPR017972">
    <property type="entry name" value="Cyt_P450_CS"/>
</dbReference>
<dbReference type="InterPro" id="IPR036396">
    <property type="entry name" value="Cyt_P450_sf"/>
</dbReference>
<dbReference type="PRINTS" id="PR00385">
    <property type="entry name" value="P450"/>
</dbReference>
<name>A0AAD5Y508_9FUNG</name>
<dbReference type="EMBL" id="JADGKB010000158">
    <property type="protein sequence ID" value="KAJ3252010.1"/>
    <property type="molecule type" value="Genomic_DNA"/>
</dbReference>
<reference evidence="7" key="1">
    <citation type="submission" date="2020-05" db="EMBL/GenBank/DDBJ databases">
        <title>Phylogenomic resolution of chytrid fungi.</title>
        <authorList>
            <person name="Stajich J.E."/>
            <person name="Amses K."/>
            <person name="Simmons R."/>
            <person name="Seto K."/>
            <person name="Myers J."/>
            <person name="Bonds A."/>
            <person name="Quandt C.A."/>
            <person name="Barry K."/>
            <person name="Liu P."/>
            <person name="Grigoriev I."/>
            <person name="Longcore J.E."/>
            <person name="James T.Y."/>
        </authorList>
    </citation>
    <scope>NUCLEOTIDE SEQUENCE</scope>
    <source>
        <strain evidence="7">PLAUS21</strain>
    </source>
</reference>
<keyword evidence="4 5" id="KW-0408">Iron</keyword>
<dbReference type="AlphaFoldDB" id="A0AAD5Y508"/>
<organism evidence="7 8">
    <name type="scientific">Boothiomyces macroporosus</name>
    <dbReference type="NCBI Taxonomy" id="261099"/>
    <lineage>
        <taxon>Eukaryota</taxon>
        <taxon>Fungi</taxon>
        <taxon>Fungi incertae sedis</taxon>
        <taxon>Chytridiomycota</taxon>
        <taxon>Chytridiomycota incertae sedis</taxon>
        <taxon>Chytridiomycetes</taxon>
        <taxon>Rhizophydiales</taxon>
        <taxon>Terramycetaceae</taxon>
        <taxon>Boothiomyces</taxon>
    </lineage>
</organism>
<keyword evidence="6" id="KW-0503">Monooxygenase</keyword>
<evidence type="ECO:0000313" key="7">
    <source>
        <dbReference type="EMBL" id="KAJ3252010.1"/>
    </source>
</evidence>
<comment type="caution">
    <text evidence="7">The sequence shown here is derived from an EMBL/GenBank/DDBJ whole genome shotgun (WGS) entry which is preliminary data.</text>
</comment>
<dbReference type="GO" id="GO:0005506">
    <property type="term" value="F:iron ion binding"/>
    <property type="evidence" value="ECO:0007669"/>
    <property type="project" value="InterPro"/>
</dbReference>
<evidence type="ECO:0000256" key="3">
    <source>
        <dbReference type="ARBA" id="ARBA00022723"/>
    </source>
</evidence>
<gene>
    <name evidence="7" type="ORF">HK103_001885</name>
</gene>
<dbReference type="InterPro" id="IPR002401">
    <property type="entry name" value="Cyt_P450_E_grp-I"/>
</dbReference>
<keyword evidence="6" id="KW-0560">Oxidoreductase</keyword>
<evidence type="ECO:0000256" key="2">
    <source>
        <dbReference type="ARBA" id="ARBA00010617"/>
    </source>
</evidence>
<keyword evidence="8" id="KW-1185">Reference proteome</keyword>
<keyword evidence="5 6" id="KW-0349">Heme</keyword>
<dbReference type="GO" id="GO:0020037">
    <property type="term" value="F:heme binding"/>
    <property type="evidence" value="ECO:0007669"/>
    <property type="project" value="InterPro"/>
</dbReference>
<dbReference type="SUPFAM" id="SSF48264">
    <property type="entry name" value="Cytochrome P450"/>
    <property type="match status" value="1"/>
</dbReference>
<dbReference type="PANTHER" id="PTHR24305">
    <property type="entry name" value="CYTOCHROME P450"/>
    <property type="match status" value="1"/>
</dbReference>
<comment type="cofactor">
    <cofactor evidence="1 5">
        <name>heme</name>
        <dbReference type="ChEBI" id="CHEBI:30413"/>
    </cofactor>
</comment>
<accession>A0AAD5Y508</accession>
<evidence type="ECO:0000256" key="4">
    <source>
        <dbReference type="ARBA" id="ARBA00023004"/>
    </source>
</evidence>
<dbReference type="PROSITE" id="PS00086">
    <property type="entry name" value="CYTOCHROME_P450"/>
    <property type="match status" value="1"/>
</dbReference>
<keyword evidence="3 5" id="KW-0479">Metal-binding</keyword>